<sequence>MLCPPPSGHLLFIILHRMNIIETLNAAGQQELAQHLESLTGDARANLERDILSQDWQELKALHAEKSAANLSDNVSADLTPMPWKLATDDLRYDFWKETGEILLGQGKVAAFLVAGGQGSRLGFDGPKGMFDIGLPSHKSLFQLQAERLRNLGARVGHAIPWCIMTSPLNHEATVNFFSENNFFGLNREDIRFFQQGTICALTADGKAVRDGEDHLALVPDGNGGCFRALAQSGTLAWLVERGVQYVFLYSVDNALCRICDPAFIGALAEKGTILSASKVVHKAGPNEKVGIFAFQNKKPGVVEYSDLPENFRDMTNADGSLTFDGGNIAIHLFKISGLRKLQTSKLPWHTARKTVCGIEKCFKFEQFLFDAFPQLGSMLPFGVVREEEFSPVKNAEGNDSPKTARIMIGKLHREWLRKAHVKIDEKKLYEISPTISYAGEGLKQSVFDRELGRNILEFDED</sequence>
<protein>
    <submittedName>
        <fullName evidence="4">UTP-glucose-1-phosphate uridylyltransferase family protein</fullName>
    </submittedName>
</protein>
<dbReference type="STRING" id="59374.FSU_0643"/>
<reference evidence="5" key="1">
    <citation type="submission" date="2010-08" db="EMBL/GenBank/DDBJ databases">
        <title>Complete sequence of Fibrobacter succinogenes subsp. succinogenes S85.</title>
        <authorList>
            <person name="Durkin A.S."/>
            <person name="Nelson K.E."/>
            <person name="Morrison M."/>
            <person name="Forsberg C.W."/>
            <person name="Wilson D.B."/>
            <person name="Russell J.B."/>
            <person name="Cann I.K.O."/>
            <person name="Mackie R.I."/>
            <person name="White B.A."/>
        </authorList>
    </citation>
    <scope>NUCLEOTIDE SEQUENCE [LARGE SCALE GENOMIC DNA]</scope>
    <source>
        <strain evidence="5">ATCC 19169 / S85</strain>
    </source>
</reference>
<dbReference type="PATRIC" id="fig|59374.8.peg.620"/>
<comment type="similarity">
    <text evidence="1">Belongs to the UDPGP type 1 family.</text>
</comment>
<evidence type="ECO:0000256" key="3">
    <source>
        <dbReference type="ARBA" id="ARBA00022695"/>
    </source>
</evidence>
<dbReference type="AlphaFoldDB" id="D9S7B6"/>
<dbReference type="SUPFAM" id="SSF53448">
    <property type="entry name" value="Nucleotide-diphospho-sugar transferases"/>
    <property type="match status" value="1"/>
</dbReference>
<proteinExistence type="inferred from homology"/>
<dbReference type="InterPro" id="IPR002618">
    <property type="entry name" value="UDPGP_fam"/>
</dbReference>
<evidence type="ECO:0000313" key="5">
    <source>
        <dbReference type="Proteomes" id="UP000000517"/>
    </source>
</evidence>
<dbReference type="eggNOG" id="COG4284">
    <property type="taxonomic scope" value="Bacteria"/>
</dbReference>
<dbReference type="Proteomes" id="UP000000517">
    <property type="component" value="Chromosome"/>
</dbReference>
<dbReference type="Gene3D" id="3.90.550.10">
    <property type="entry name" value="Spore Coat Polysaccharide Biosynthesis Protein SpsA, Chain A"/>
    <property type="match status" value="1"/>
</dbReference>
<dbReference type="InterPro" id="IPR039741">
    <property type="entry name" value="UDP-sugar_pyrophosphorylase"/>
</dbReference>
<dbReference type="KEGG" id="fsc:FSU_0643"/>
<dbReference type="HOGENOM" id="CLU_025603_1_2_0"/>
<dbReference type="Pfam" id="PF01704">
    <property type="entry name" value="UDPGP"/>
    <property type="match status" value="1"/>
</dbReference>
<keyword evidence="2 4" id="KW-0808">Transferase</keyword>
<organism evidence="4 5">
    <name type="scientific">Fibrobacter succinogenes (strain ATCC 19169 / S85)</name>
    <dbReference type="NCBI Taxonomy" id="59374"/>
    <lineage>
        <taxon>Bacteria</taxon>
        <taxon>Pseudomonadati</taxon>
        <taxon>Fibrobacterota</taxon>
        <taxon>Fibrobacteria</taxon>
        <taxon>Fibrobacterales</taxon>
        <taxon>Fibrobacteraceae</taxon>
        <taxon>Fibrobacter</taxon>
    </lineage>
</organism>
<evidence type="ECO:0000256" key="2">
    <source>
        <dbReference type="ARBA" id="ARBA00022679"/>
    </source>
</evidence>
<evidence type="ECO:0000256" key="1">
    <source>
        <dbReference type="ARBA" id="ARBA00010401"/>
    </source>
</evidence>
<dbReference type="GO" id="GO:0070569">
    <property type="term" value="F:uridylyltransferase activity"/>
    <property type="evidence" value="ECO:0007669"/>
    <property type="project" value="InterPro"/>
</dbReference>
<name>D9S7B6_FIBSS</name>
<gene>
    <name evidence="4" type="ordered locus">FSU_0643</name>
</gene>
<evidence type="ECO:0000313" key="4">
    <source>
        <dbReference type="EMBL" id="ADL26617.1"/>
    </source>
</evidence>
<accession>D9S7B6</accession>
<dbReference type="PANTHER" id="PTHR11952:SF2">
    <property type="entry name" value="LD24639P"/>
    <property type="match status" value="1"/>
</dbReference>
<keyword evidence="3 4" id="KW-0548">Nucleotidyltransferase</keyword>
<dbReference type="InterPro" id="IPR029044">
    <property type="entry name" value="Nucleotide-diphossugar_trans"/>
</dbReference>
<dbReference type="PANTHER" id="PTHR11952">
    <property type="entry name" value="UDP- GLUCOSE PYROPHOSPHORYLASE"/>
    <property type="match status" value="1"/>
</dbReference>
<dbReference type="EMBL" id="CP002158">
    <property type="protein sequence ID" value="ADL26617.1"/>
    <property type="molecule type" value="Genomic_DNA"/>
</dbReference>